<accession>A0A016XFD3</accession>
<dbReference type="RefSeq" id="WP_035604147.1">
    <property type="nucleotide sequence ID" value="NZ_JEMG01000001.1"/>
</dbReference>
<evidence type="ECO:0000313" key="2">
    <source>
        <dbReference type="Proteomes" id="UP000023268"/>
    </source>
</evidence>
<evidence type="ECO:0000313" key="1">
    <source>
        <dbReference type="EMBL" id="EYC49928.1"/>
    </source>
</evidence>
<gene>
    <name evidence="1" type="ORF">AZ34_01775</name>
</gene>
<proteinExistence type="predicted"/>
<dbReference type="AlphaFoldDB" id="A0A016XFD3"/>
<dbReference type="Pfam" id="PF13487">
    <property type="entry name" value="HD_5"/>
    <property type="match status" value="1"/>
</dbReference>
<dbReference type="eggNOG" id="COG2206">
    <property type="taxonomic scope" value="Bacteria"/>
</dbReference>
<protein>
    <submittedName>
        <fullName evidence="1">Phosphohydrolase</fullName>
    </submittedName>
</protein>
<organism evidence="1 2">
    <name type="scientific">Hylemonella gracilis str. Niagara R</name>
    <dbReference type="NCBI Taxonomy" id="1458275"/>
    <lineage>
        <taxon>Bacteria</taxon>
        <taxon>Pseudomonadati</taxon>
        <taxon>Pseudomonadota</taxon>
        <taxon>Betaproteobacteria</taxon>
        <taxon>Burkholderiales</taxon>
        <taxon>Comamonadaceae</taxon>
        <taxon>Hylemonella</taxon>
    </lineage>
</organism>
<dbReference type="GO" id="GO:0016787">
    <property type="term" value="F:hydrolase activity"/>
    <property type="evidence" value="ECO:0007669"/>
    <property type="project" value="UniProtKB-KW"/>
</dbReference>
<dbReference type="Proteomes" id="UP000023268">
    <property type="component" value="Unassembled WGS sequence"/>
</dbReference>
<dbReference type="EMBL" id="JEMG01000001">
    <property type="protein sequence ID" value="EYC49928.1"/>
    <property type="molecule type" value="Genomic_DNA"/>
</dbReference>
<sequence>MATGKLVPISIDSIRIGHPLAFPLMDSEGTVIANKGYSIPDRATILRLVGRGLSLCIDQADAEAHNRAYRAMLNDMVQRDRSIGRIADAHVTDASAALVRDEDDVPIGPPDWLDYQSEANTILRDGDGPTFLGRLNHLHKRLRQHAIRNPDAALLALFHLSTNEVRMYSATHAMLVSVMCGLAARDVLGWPEADEMTVSLAALSMNVGMTDLQDKLTQQQGPLTPEQRLLVNNHPLRSVELLMKAGVRDKTWLEAVRNHHAAASGNLTDRNSMGDRMARLIQRADSFGARRSPRATRTPSSAAMAMKATYFDENQQVDQAGAALIKAVGIHSPGSFVKLVTDEIAIVVKRGANTTTPKVAVLTNRDGVAIVDPVLRDTAMSDYRIAAGIESREVKVKINLQRILSMTV</sequence>
<comment type="caution">
    <text evidence="1">The sequence shown here is derived from an EMBL/GenBank/DDBJ whole genome shotgun (WGS) entry which is preliminary data.</text>
</comment>
<name>A0A016XFD3_9BURK</name>
<keyword evidence="1" id="KW-0378">Hydrolase</keyword>
<dbReference type="Gene3D" id="1.10.3210.10">
    <property type="entry name" value="Hypothetical protein af1432"/>
    <property type="match status" value="1"/>
</dbReference>
<dbReference type="STRING" id="1458275.AZ34_01775"/>
<reference evidence="1 2" key="1">
    <citation type="submission" date="2014-02" db="EMBL/GenBank/DDBJ databases">
        <title>Draft Genome of Hylemonella gracilis isolated from the Niagara River.</title>
        <authorList>
            <person name="Pawlowski D.R."/>
            <person name="Koudelka G.B."/>
        </authorList>
    </citation>
    <scope>NUCLEOTIDE SEQUENCE [LARGE SCALE GENOMIC DNA]</scope>
    <source>
        <strain evidence="1 2">Niagara R</strain>
    </source>
</reference>